<dbReference type="AlphaFoldDB" id="A0A4C1XZ09"/>
<evidence type="ECO:0000313" key="2">
    <source>
        <dbReference type="EMBL" id="GBP67507.1"/>
    </source>
</evidence>
<dbReference type="EMBL" id="BGZK01000985">
    <property type="protein sequence ID" value="GBP67507.1"/>
    <property type="molecule type" value="Genomic_DNA"/>
</dbReference>
<keyword evidence="1" id="KW-1133">Transmembrane helix</keyword>
<protein>
    <submittedName>
        <fullName evidence="2">Uncharacterized protein</fullName>
    </submittedName>
</protein>
<name>A0A4C1XZ09_EUMVA</name>
<evidence type="ECO:0000313" key="3">
    <source>
        <dbReference type="Proteomes" id="UP000299102"/>
    </source>
</evidence>
<sequence length="160" mass="17606">MSEMSGELIEMGHPIKETFRHDRWIYLSRLSGGCGSDGTGDHIDTSHGRLSITGGAGLETRVSFNGEARPELSTCDLISSPHGSGRSSVGYLIMKAWLRRTLRGIVSGCNKRHVSMMIILFVGSQILWLIRRTRVRCASRAPFDDGLTGARWFMDPPQGG</sequence>
<gene>
    <name evidence="2" type="ORF">EVAR_49874_1</name>
</gene>
<reference evidence="2 3" key="1">
    <citation type="journal article" date="2019" name="Commun. Biol.">
        <title>The bagworm genome reveals a unique fibroin gene that provides high tensile strength.</title>
        <authorList>
            <person name="Kono N."/>
            <person name="Nakamura H."/>
            <person name="Ohtoshi R."/>
            <person name="Tomita M."/>
            <person name="Numata K."/>
            <person name="Arakawa K."/>
        </authorList>
    </citation>
    <scope>NUCLEOTIDE SEQUENCE [LARGE SCALE GENOMIC DNA]</scope>
</reference>
<comment type="caution">
    <text evidence="2">The sequence shown here is derived from an EMBL/GenBank/DDBJ whole genome shotgun (WGS) entry which is preliminary data.</text>
</comment>
<proteinExistence type="predicted"/>
<feature type="transmembrane region" description="Helical" evidence="1">
    <location>
        <begin position="113"/>
        <end position="130"/>
    </location>
</feature>
<accession>A0A4C1XZ09</accession>
<organism evidence="2 3">
    <name type="scientific">Eumeta variegata</name>
    <name type="common">Bagworm moth</name>
    <name type="synonym">Eumeta japonica</name>
    <dbReference type="NCBI Taxonomy" id="151549"/>
    <lineage>
        <taxon>Eukaryota</taxon>
        <taxon>Metazoa</taxon>
        <taxon>Ecdysozoa</taxon>
        <taxon>Arthropoda</taxon>
        <taxon>Hexapoda</taxon>
        <taxon>Insecta</taxon>
        <taxon>Pterygota</taxon>
        <taxon>Neoptera</taxon>
        <taxon>Endopterygota</taxon>
        <taxon>Lepidoptera</taxon>
        <taxon>Glossata</taxon>
        <taxon>Ditrysia</taxon>
        <taxon>Tineoidea</taxon>
        <taxon>Psychidae</taxon>
        <taxon>Oiketicinae</taxon>
        <taxon>Eumeta</taxon>
    </lineage>
</organism>
<dbReference type="Proteomes" id="UP000299102">
    <property type="component" value="Unassembled WGS sequence"/>
</dbReference>
<keyword evidence="3" id="KW-1185">Reference proteome</keyword>
<evidence type="ECO:0000256" key="1">
    <source>
        <dbReference type="SAM" id="Phobius"/>
    </source>
</evidence>
<keyword evidence="1" id="KW-0472">Membrane</keyword>
<keyword evidence="1" id="KW-0812">Transmembrane</keyword>